<sequence length="288" mass="29860">MKKIYFRKTKTALATLMLLPFFSFAQINLLQTTNNVVAANGVQSCGAGGNATNATSFARLYNLTSLGYSSFAVTKVSFAVQGFQLGTATTFPVNVEVYSSTGGAVTNNLTLRATATVNITASMVGTVVEVPLAAPVSVSSPEMLIVVSAPNGGPTSTGFYLGGNSNGQTATGYIKASACGANDYMTFAAIGNANAHIVLFPTGNATLGVENLDSSNKNISLYPNPVKSIANFSEEVSNIKITDLSGRTIKQISTSAKSVDVATLENGTYVITATTKAGNMVTKKLVKE</sequence>
<evidence type="ECO:0000313" key="4">
    <source>
        <dbReference type="EMBL" id="SHJ97047.1"/>
    </source>
</evidence>
<feature type="domain" description="Secretion system C-terminal sorting" evidence="3">
    <location>
        <begin position="221"/>
        <end position="286"/>
    </location>
</feature>
<dbReference type="STRING" id="216903.SAMN05444371_0524"/>
<dbReference type="Proteomes" id="UP000184498">
    <property type="component" value="Unassembled WGS sequence"/>
</dbReference>
<reference evidence="5" key="1">
    <citation type="submission" date="2016-11" db="EMBL/GenBank/DDBJ databases">
        <authorList>
            <person name="Varghese N."/>
            <person name="Submissions S."/>
        </authorList>
    </citation>
    <scope>NUCLEOTIDE SEQUENCE [LARGE SCALE GENOMIC DNA]</scope>
    <source>
        <strain evidence="5">DSM 18016</strain>
    </source>
</reference>
<dbReference type="OrthoDB" id="1248433at2"/>
<keyword evidence="5" id="KW-1185">Reference proteome</keyword>
<dbReference type="InterPro" id="IPR026444">
    <property type="entry name" value="Secre_tail"/>
</dbReference>
<evidence type="ECO:0000259" key="3">
    <source>
        <dbReference type="Pfam" id="PF18962"/>
    </source>
</evidence>
<dbReference type="AlphaFoldDB" id="A0A1M6NMS1"/>
<proteinExistence type="predicted"/>
<dbReference type="Pfam" id="PF18962">
    <property type="entry name" value="Por_Secre_tail"/>
    <property type="match status" value="1"/>
</dbReference>
<accession>A0A1M6NMS1</accession>
<protein>
    <submittedName>
        <fullName evidence="4">Por secretion system C-terminal sorting domain-containing protein</fullName>
    </submittedName>
</protein>
<evidence type="ECO:0000256" key="1">
    <source>
        <dbReference type="ARBA" id="ARBA00022729"/>
    </source>
</evidence>
<evidence type="ECO:0000313" key="5">
    <source>
        <dbReference type="Proteomes" id="UP000184498"/>
    </source>
</evidence>
<dbReference type="NCBIfam" id="TIGR04183">
    <property type="entry name" value="Por_Secre_tail"/>
    <property type="match status" value="1"/>
</dbReference>
<dbReference type="EMBL" id="FRAM01000001">
    <property type="protein sequence ID" value="SHJ97047.1"/>
    <property type="molecule type" value="Genomic_DNA"/>
</dbReference>
<feature type="signal peptide" evidence="2">
    <location>
        <begin position="1"/>
        <end position="25"/>
    </location>
</feature>
<evidence type="ECO:0000256" key="2">
    <source>
        <dbReference type="SAM" id="SignalP"/>
    </source>
</evidence>
<name>A0A1M6NMS1_9FLAO</name>
<dbReference type="RefSeq" id="WP_072996283.1">
    <property type="nucleotide sequence ID" value="NZ_FRAM01000001.1"/>
</dbReference>
<gene>
    <name evidence="4" type="ORF">SAMN05444371_0524</name>
</gene>
<keyword evidence="1 2" id="KW-0732">Signal</keyword>
<organism evidence="4 5">
    <name type="scientific">Epilithonimonas mollis</name>
    <dbReference type="NCBI Taxonomy" id="216903"/>
    <lineage>
        <taxon>Bacteria</taxon>
        <taxon>Pseudomonadati</taxon>
        <taxon>Bacteroidota</taxon>
        <taxon>Flavobacteriia</taxon>
        <taxon>Flavobacteriales</taxon>
        <taxon>Weeksellaceae</taxon>
        <taxon>Chryseobacterium group</taxon>
        <taxon>Epilithonimonas</taxon>
    </lineage>
</organism>
<feature type="chain" id="PRO_5012341746" evidence="2">
    <location>
        <begin position="26"/>
        <end position="288"/>
    </location>
</feature>